<dbReference type="EMBL" id="JABFAI010000202">
    <property type="protein sequence ID" value="KAF4950602.1"/>
    <property type="molecule type" value="Genomic_DNA"/>
</dbReference>
<reference evidence="2" key="1">
    <citation type="journal article" date="2020" name="BMC Genomics">
        <title>Correction to: Identification and distribution of gene clusters required for synthesis of sphingolipid metabolism inhibitors in diverse species of the filamentous fungus Fusarium.</title>
        <authorList>
            <person name="Kim H.S."/>
            <person name="Lohmar J.M."/>
            <person name="Busman M."/>
            <person name="Brown D.W."/>
            <person name="Naumann T.A."/>
            <person name="Divon H.H."/>
            <person name="Lysoe E."/>
            <person name="Uhlig S."/>
            <person name="Proctor R.H."/>
        </authorList>
    </citation>
    <scope>NUCLEOTIDE SEQUENCE</scope>
    <source>
        <strain evidence="2">NRRL 45417</strain>
    </source>
</reference>
<proteinExistence type="predicted"/>
<feature type="compositionally biased region" description="Low complexity" evidence="1">
    <location>
        <begin position="120"/>
        <end position="130"/>
    </location>
</feature>
<feature type="compositionally biased region" description="Basic residues" evidence="1">
    <location>
        <begin position="146"/>
        <end position="156"/>
    </location>
</feature>
<protein>
    <submittedName>
        <fullName evidence="2">Uncharacterized protein</fullName>
    </submittedName>
</protein>
<accession>A0A8H4T387</accession>
<feature type="compositionally biased region" description="Polar residues" evidence="1">
    <location>
        <begin position="569"/>
        <end position="583"/>
    </location>
</feature>
<feature type="compositionally biased region" description="Polar residues" evidence="1">
    <location>
        <begin position="742"/>
        <end position="755"/>
    </location>
</feature>
<comment type="caution">
    <text evidence="2">The sequence shown here is derived from an EMBL/GenBank/DDBJ whole genome shotgun (WGS) entry which is preliminary data.</text>
</comment>
<feature type="compositionally biased region" description="Polar residues" evidence="1">
    <location>
        <begin position="657"/>
        <end position="682"/>
    </location>
</feature>
<feature type="compositionally biased region" description="Acidic residues" evidence="1">
    <location>
        <begin position="106"/>
        <end position="119"/>
    </location>
</feature>
<feature type="region of interest" description="Disordered" evidence="1">
    <location>
        <begin position="29"/>
        <end position="410"/>
    </location>
</feature>
<feature type="region of interest" description="Disordered" evidence="1">
    <location>
        <begin position="544"/>
        <end position="821"/>
    </location>
</feature>
<evidence type="ECO:0000256" key="1">
    <source>
        <dbReference type="SAM" id="MobiDB-lite"/>
    </source>
</evidence>
<feature type="compositionally biased region" description="Polar residues" evidence="1">
    <location>
        <begin position="699"/>
        <end position="717"/>
    </location>
</feature>
<gene>
    <name evidence="2" type="ORF">FGADI_8082</name>
</gene>
<feature type="compositionally biased region" description="Basic and acidic residues" evidence="1">
    <location>
        <begin position="718"/>
        <end position="729"/>
    </location>
</feature>
<feature type="compositionally biased region" description="Basic residues" evidence="1">
    <location>
        <begin position="220"/>
        <end position="232"/>
    </location>
</feature>
<feature type="compositionally biased region" description="Polar residues" evidence="1">
    <location>
        <begin position="95"/>
        <end position="105"/>
    </location>
</feature>
<sequence length="821" mass="90473">MSNRKTKRPSHFCEWVVGTTIESVISAIPQNKPPRKRDVVRVQVTTDDESEEDTVKITYPRTGRTYTPPPTNEAKAKAKKVRFDFGQNAPIKSAMKQTTTTTPMDSSDEASDSGPETESDSSQSAYISSSDATDSDIENSVECVKLKRQRKKKHRQAQTEEDTESDWDSDPEPTCDCLRCKKGRQILKRVGRKRSKEITPPSPETSESDEEEESPNTKRQSGKNKRRCRKKAKPTEPDPNTSDSDSESEIPAPKKQNQTENQGKRSGGKKQQAAPQPPMTKKQRKAINKKAKHQQEQETEGETSDSPKEAVEETEPEEEPKKQNKGKQKNNQKQNGKQAKQKKQGSEKETHKEPEAAEQAPADEAPEASKDEDQGKSRTMKGKAKAQPNQKGGVKKGNYPEGLPIPHMRRPRLIEPFRAQVVQTERVIKTPQDPAPNAYYDAEHNIMRVYDGPTYGNHQSNALYPERDAFSRPLPMGQPHPMQNPYYYGFNNPQQYPNYPQMPPFHQGYVGVPPPDAYSHVPITQGMAPPPWYAMGPPPGVLPTGYYGHRSPEISKNTPASKREKDKASQNNVGPPGSLTGQDNPYYKRKSQNNTWESHRPVSKENSQPPGSDKAGSNGSNGSNGWNNNGDQGAGWNNGSGNNNDQNGQDGWGAPAQDNNQNGDGWNTSNNQAVDDWNNKTTQDSKPDEWAVSPPSGELDQNQNGWGAGSNGSNKSNETAKRNGDHWGEDTYPGSRGDWGEQPTTTTSSVGQGADNNVGIWAPTDVNGNGSGDGNQKPPLAEGEGRDNIMPGTWFDTPSVTLPTWGDPTAARDTNGEASTW</sequence>
<evidence type="ECO:0000313" key="3">
    <source>
        <dbReference type="Proteomes" id="UP000604273"/>
    </source>
</evidence>
<feature type="compositionally biased region" description="Basic and acidic residues" evidence="1">
    <location>
        <begin position="367"/>
        <end position="376"/>
    </location>
</feature>
<reference evidence="2" key="2">
    <citation type="submission" date="2020-05" db="EMBL/GenBank/DDBJ databases">
        <authorList>
            <person name="Kim H.-S."/>
            <person name="Proctor R.H."/>
            <person name="Brown D.W."/>
        </authorList>
    </citation>
    <scope>NUCLEOTIDE SEQUENCE</scope>
    <source>
        <strain evidence="2">NRRL 45417</strain>
    </source>
</reference>
<feature type="compositionally biased region" description="Basic residues" evidence="1">
    <location>
        <begin position="281"/>
        <end position="292"/>
    </location>
</feature>
<feature type="compositionally biased region" description="Basic and acidic residues" evidence="1">
    <location>
        <begin position="344"/>
        <end position="355"/>
    </location>
</feature>
<keyword evidence="3" id="KW-1185">Reference proteome</keyword>
<feature type="compositionally biased region" description="Low complexity" evidence="1">
    <location>
        <begin position="616"/>
        <end position="631"/>
    </location>
</feature>
<dbReference type="OrthoDB" id="3439935at2759"/>
<dbReference type="Proteomes" id="UP000604273">
    <property type="component" value="Unassembled WGS sequence"/>
</dbReference>
<evidence type="ECO:0000313" key="2">
    <source>
        <dbReference type="EMBL" id="KAF4950602.1"/>
    </source>
</evidence>
<feature type="compositionally biased region" description="Basic residues" evidence="1">
    <location>
        <begin position="180"/>
        <end position="195"/>
    </location>
</feature>
<name>A0A8H4T387_9HYPO</name>
<dbReference type="AlphaFoldDB" id="A0A8H4T387"/>
<feature type="compositionally biased region" description="Low complexity" evidence="1">
    <location>
        <begin position="639"/>
        <end position="654"/>
    </location>
</feature>
<organism evidence="2 3">
    <name type="scientific">Fusarium gaditjirri</name>
    <dbReference type="NCBI Taxonomy" id="282569"/>
    <lineage>
        <taxon>Eukaryota</taxon>
        <taxon>Fungi</taxon>
        <taxon>Dikarya</taxon>
        <taxon>Ascomycota</taxon>
        <taxon>Pezizomycotina</taxon>
        <taxon>Sordariomycetes</taxon>
        <taxon>Hypocreomycetidae</taxon>
        <taxon>Hypocreales</taxon>
        <taxon>Nectriaceae</taxon>
        <taxon>Fusarium</taxon>
        <taxon>Fusarium nisikadoi species complex</taxon>
    </lineage>
</organism>
<feature type="compositionally biased region" description="Acidic residues" evidence="1">
    <location>
        <begin position="159"/>
        <end position="173"/>
    </location>
</feature>